<dbReference type="AlphaFoldDB" id="A0A645CA45"/>
<evidence type="ECO:0000256" key="1">
    <source>
        <dbReference type="SAM" id="MobiDB-lite"/>
    </source>
</evidence>
<feature type="region of interest" description="Disordered" evidence="1">
    <location>
        <begin position="1"/>
        <end position="23"/>
    </location>
</feature>
<gene>
    <name evidence="2" type="ORF">SDC9_120781</name>
</gene>
<sequence>MTADRIGAPRPRHHGGDPGAESLLKGTVSGVRPVDGPQVRRGGIGIFVSVISLKTERIFPHAQMGMRVDKAGQHIGKARIHRFTIFFLQIVHNAHIGNNALFDSDISVFNNTVFDRMNFPVYDQHAANPSRLMKHLIRLAWFYFYHDGFYKKKNGV</sequence>
<organism evidence="2">
    <name type="scientific">bioreactor metagenome</name>
    <dbReference type="NCBI Taxonomy" id="1076179"/>
    <lineage>
        <taxon>unclassified sequences</taxon>
        <taxon>metagenomes</taxon>
        <taxon>ecological metagenomes</taxon>
    </lineage>
</organism>
<reference evidence="2" key="1">
    <citation type="submission" date="2019-08" db="EMBL/GenBank/DDBJ databases">
        <authorList>
            <person name="Kucharzyk K."/>
            <person name="Murdoch R.W."/>
            <person name="Higgins S."/>
            <person name="Loffler F."/>
        </authorList>
    </citation>
    <scope>NUCLEOTIDE SEQUENCE</scope>
</reference>
<comment type="caution">
    <text evidence="2">The sequence shown here is derived from an EMBL/GenBank/DDBJ whole genome shotgun (WGS) entry which is preliminary data.</text>
</comment>
<protein>
    <submittedName>
        <fullName evidence="2">Uncharacterized protein</fullName>
    </submittedName>
</protein>
<accession>A0A645CA45</accession>
<name>A0A645CA45_9ZZZZ</name>
<dbReference type="EMBL" id="VSSQ01025573">
    <property type="protein sequence ID" value="MPM73796.1"/>
    <property type="molecule type" value="Genomic_DNA"/>
</dbReference>
<evidence type="ECO:0000313" key="2">
    <source>
        <dbReference type="EMBL" id="MPM73796.1"/>
    </source>
</evidence>
<proteinExistence type="predicted"/>